<feature type="active site" description="Schiff-base intermediate with DNA" evidence="15">
    <location>
        <position position="2"/>
    </location>
</feature>
<dbReference type="GO" id="GO:0008270">
    <property type="term" value="F:zinc ion binding"/>
    <property type="evidence" value="ECO:0007669"/>
    <property type="project" value="UniProtKB-UniRule"/>
</dbReference>
<comment type="similarity">
    <text evidence="2 15">Belongs to the FPG family.</text>
</comment>
<evidence type="ECO:0000256" key="15">
    <source>
        <dbReference type="HAMAP-Rule" id="MF_00103"/>
    </source>
</evidence>
<dbReference type="EC" id="4.2.99.18" evidence="15"/>
<evidence type="ECO:0000256" key="4">
    <source>
        <dbReference type="ARBA" id="ARBA00022723"/>
    </source>
</evidence>
<evidence type="ECO:0000313" key="18">
    <source>
        <dbReference type="EMBL" id="BBA32499.1"/>
    </source>
</evidence>
<gene>
    <name evidence="15" type="primary">mutM</name>
    <name evidence="15" type="synonym">fpg</name>
    <name evidence="18" type="ORF">sS8_0534</name>
</gene>
<keyword evidence="9 15" id="KW-0238">DNA-binding</keyword>
<keyword evidence="12 15" id="KW-0511">Multifunctional enzyme</keyword>
<evidence type="ECO:0000256" key="11">
    <source>
        <dbReference type="ARBA" id="ARBA00023239"/>
    </source>
</evidence>
<dbReference type="Pfam" id="PF06827">
    <property type="entry name" value="zf-FPG_IleRS"/>
    <property type="match status" value="1"/>
</dbReference>
<dbReference type="PANTHER" id="PTHR22993">
    <property type="entry name" value="FORMAMIDOPYRIMIDINE-DNA GLYCOSYLASE"/>
    <property type="match status" value="1"/>
</dbReference>
<evidence type="ECO:0000256" key="7">
    <source>
        <dbReference type="ARBA" id="ARBA00022801"/>
    </source>
</evidence>
<evidence type="ECO:0000256" key="3">
    <source>
        <dbReference type="ARBA" id="ARBA00011245"/>
    </source>
</evidence>
<dbReference type="InterPro" id="IPR015887">
    <property type="entry name" value="DNA_glyclase_Znf_dom_DNA_BS"/>
</dbReference>
<dbReference type="Gene3D" id="3.20.190.10">
    <property type="entry name" value="MutM-like, N-terminal"/>
    <property type="match status" value="1"/>
</dbReference>
<keyword evidence="8 15" id="KW-0862">Zinc</keyword>
<accession>A0A250KRV5</accession>
<evidence type="ECO:0000259" key="17">
    <source>
        <dbReference type="PROSITE" id="PS51068"/>
    </source>
</evidence>
<evidence type="ECO:0000256" key="13">
    <source>
        <dbReference type="ARBA" id="ARBA00023295"/>
    </source>
</evidence>
<keyword evidence="7 15" id="KW-0378">Hydrolase</keyword>
<dbReference type="InterPro" id="IPR035937">
    <property type="entry name" value="FPG_N"/>
</dbReference>
<dbReference type="InterPro" id="IPR015886">
    <property type="entry name" value="H2TH_FPG"/>
</dbReference>
<dbReference type="EC" id="3.2.2.23" evidence="15"/>
<feature type="domain" description="Formamidopyrimidine-DNA glycosylase catalytic" evidence="17">
    <location>
        <begin position="2"/>
        <end position="113"/>
    </location>
</feature>
<dbReference type="InterPro" id="IPR012319">
    <property type="entry name" value="FPG_cat"/>
</dbReference>
<feature type="binding site" evidence="15">
    <location>
        <position position="110"/>
    </location>
    <ligand>
        <name>DNA</name>
        <dbReference type="ChEBI" id="CHEBI:16991"/>
    </ligand>
</feature>
<dbReference type="Gene3D" id="1.10.8.50">
    <property type="match status" value="1"/>
</dbReference>
<proteinExistence type="inferred from homology"/>
<dbReference type="SMART" id="SM01232">
    <property type="entry name" value="H2TH"/>
    <property type="match status" value="1"/>
</dbReference>
<dbReference type="AlphaFoldDB" id="A0A250KRV5"/>
<reference evidence="18 19" key="1">
    <citation type="submission" date="2016-12" db="EMBL/GenBank/DDBJ databases">
        <title>Genome sequencing of Methylocaldum marinum.</title>
        <authorList>
            <person name="Takeuchi M."/>
            <person name="Kamagata Y."/>
            <person name="Hiraoka S."/>
            <person name="Oshima K."/>
            <person name="Hattori M."/>
            <person name="Iwasaki W."/>
        </authorList>
    </citation>
    <scope>NUCLEOTIDE SEQUENCE [LARGE SCALE GENOMIC DNA]</scope>
    <source>
        <strain evidence="18 19">S8</strain>
    </source>
</reference>
<dbReference type="GO" id="GO:0003684">
    <property type="term" value="F:damaged DNA binding"/>
    <property type="evidence" value="ECO:0007669"/>
    <property type="project" value="InterPro"/>
</dbReference>
<evidence type="ECO:0000256" key="5">
    <source>
        <dbReference type="ARBA" id="ARBA00022763"/>
    </source>
</evidence>
<dbReference type="GO" id="GO:0140078">
    <property type="term" value="F:class I DNA-(apurinic or apyrimidinic site) endonuclease activity"/>
    <property type="evidence" value="ECO:0007669"/>
    <property type="project" value="UniProtKB-EC"/>
</dbReference>
<evidence type="ECO:0000313" key="19">
    <source>
        <dbReference type="Proteomes" id="UP000266313"/>
    </source>
</evidence>
<dbReference type="SUPFAM" id="SSF57716">
    <property type="entry name" value="Glucocorticoid receptor-like (DNA-binding domain)"/>
    <property type="match status" value="1"/>
</dbReference>
<dbReference type="SUPFAM" id="SSF46946">
    <property type="entry name" value="S13-like H2TH domain"/>
    <property type="match status" value="1"/>
</dbReference>
<evidence type="ECO:0000256" key="8">
    <source>
        <dbReference type="ARBA" id="ARBA00022833"/>
    </source>
</evidence>
<keyword evidence="6 15" id="KW-0863">Zinc-finger</keyword>
<feature type="active site" description="Proton donor; for beta-elimination activity" evidence="15">
    <location>
        <position position="58"/>
    </location>
</feature>
<dbReference type="CDD" id="cd08966">
    <property type="entry name" value="EcFpg-like_N"/>
    <property type="match status" value="1"/>
</dbReference>
<dbReference type="PROSITE" id="PS51066">
    <property type="entry name" value="ZF_FPG_2"/>
    <property type="match status" value="1"/>
</dbReference>
<feature type="active site" description="Proton donor; for delta-elimination activity" evidence="15">
    <location>
        <position position="261"/>
    </location>
</feature>
<keyword evidence="5 15" id="KW-0227">DNA damage</keyword>
<dbReference type="FunFam" id="3.20.190.10:FF:000001">
    <property type="entry name" value="Formamidopyrimidine-DNA glycosylase"/>
    <property type="match status" value="1"/>
</dbReference>
<protein>
    <recommendedName>
        <fullName evidence="15">Formamidopyrimidine-DNA glycosylase</fullName>
        <shortName evidence="15">Fapy-DNA glycosylase</shortName>
        <ecNumber evidence="15">3.2.2.23</ecNumber>
    </recommendedName>
    <alternativeName>
        <fullName evidence="15">DNA-(apurinic or apyrimidinic site) lyase MutM</fullName>
        <shortName evidence="15">AP lyase MutM</shortName>
        <ecNumber evidence="15">4.2.99.18</ecNumber>
    </alternativeName>
</protein>
<dbReference type="EMBL" id="AP017928">
    <property type="protein sequence ID" value="BBA32499.1"/>
    <property type="molecule type" value="Genomic_DNA"/>
</dbReference>
<evidence type="ECO:0000256" key="10">
    <source>
        <dbReference type="ARBA" id="ARBA00023204"/>
    </source>
</evidence>
<dbReference type="SMART" id="SM00898">
    <property type="entry name" value="Fapy_DNA_glyco"/>
    <property type="match status" value="1"/>
</dbReference>
<evidence type="ECO:0000256" key="12">
    <source>
        <dbReference type="ARBA" id="ARBA00023268"/>
    </source>
</evidence>
<keyword evidence="11 15" id="KW-0456">Lyase</keyword>
<dbReference type="GO" id="GO:0006284">
    <property type="term" value="P:base-excision repair"/>
    <property type="evidence" value="ECO:0007669"/>
    <property type="project" value="InterPro"/>
</dbReference>
<dbReference type="PANTHER" id="PTHR22993:SF9">
    <property type="entry name" value="FORMAMIDOPYRIMIDINE-DNA GLYCOSYLASE"/>
    <property type="match status" value="1"/>
</dbReference>
<dbReference type="InterPro" id="IPR020629">
    <property type="entry name" value="FPG_Glyclase"/>
</dbReference>
<dbReference type="NCBIfam" id="NF002211">
    <property type="entry name" value="PRK01103.1"/>
    <property type="match status" value="1"/>
</dbReference>
<evidence type="ECO:0000259" key="16">
    <source>
        <dbReference type="PROSITE" id="PS51066"/>
    </source>
</evidence>
<comment type="catalytic activity">
    <reaction evidence="14 15">
        <text>2'-deoxyribonucleotide-(2'-deoxyribose 5'-phosphate)-2'-deoxyribonucleotide-DNA = a 3'-end 2'-deoxyribonucleotide-(2,3-dehydro-2,3-deoxyribose 5'-phosphate)-DNA + a 5'-end 5'-phospho-2'-deoxyribonucleoside-DNA + H(+)</text>
        <dbReference type="Rhea" id="RHEA:66592"/>
        <dbReference type="Rhea" id="RHEA-COMP:13180"/>
        <dbReference type="Rhea" id="RHEA-COMP:16897"/>
        <dbReference type="Rhea" id="RHEA-COMP:17067"/>
        <dbReference type="ChEBI" id="CHEBI:15378"/>
        <dbReference type="ChEBI" id="CHEBI:136412"/>
        <dbReference type="ChEBI" id="CHEBI:157695"/>
        <dbReference type="ChEBI" id="CHEBI:167181"/>
        <dbReference type="EC" id="4.2.99.18"/>
    </reaction>
</comment>
<evidence type="ECO:0000256" key="6">
    <source>
        <dbReference type="ARBA" id="ARBA00022771"/>
    </source>
</evidence>
<dbReference type="FunFam" id="1.10.8.50:FF:000003">
    <property type="entry name" value="Formamidopyrimidine-DNA glycosylase"/>
    <property type="match status" value="1"/>
</dbReference>
<feature type="domain" description="FPG-type" evidence="16">
    <location>
        <begin position="237"/>
        <end position="271"/>
    </location>
</feature>
<dbReference type="InterPro" id="IPR010663">
    <property type="entry name" value="Znf_FPG/IleRS"/>
</dbReference>
<dbReference type="Proteomes" id="UP000266313">
    <property type="component" value="Chromosome"/>
</dbReference>
<organism evidence="18 19">
    <name type="scientific">Methylocaldum marinum</name>
    <dbReference type="NCBI Taxonomy" id="1432792"/>
    <lineage>
        <taxon>Bacteria</taxon>
        <taxon>Pseudomonadati</taxon>
        <taxon>Pseudomonadota</taxon>
        <taxon>Gammaproteobacteria</taxon>
        <taxon>Methylococcales</taxon>
        <taxon>Methylococcaceae</taxon>
        <taxon>Methylocaldum</taxon>
    </lineage>
</organism>
<dbReference type="InterPro" id="IPR000214">
    <property type="entry name" value="Znf_DNA_glyclase/AP_lyase"/>
</dbReference>
<comment type="catalytic activity">
    <reaction evidence="1 15">
        <text>Hydrolysis of DNA containing ring-opened 7-methylguanine residues, releasing 2,6-diamino-4-hydroxy-5-(N-methyl)formamidopyrimidine.</text>
        <dbReference type="EC" id="3.2.2.23"/>
    </reaction>
</comment>
<dbReference type="GO" id="GO:0034039">
    <property type="term" value="F:8-oxo-7,8-dihydroguanine DNA N-glycosylase activity"/>
    <property type="evidence" value="ECO:0007669"/>
    <property type="project" value="TreeGrafter"/>
</dbReference>
<dbReference type="Pfam" id="PF01149">
    <property type="entry name" value="Fapy_DNA_glyco"/>
    <property type="match status" value="1"/>
</dbReference>
<dbReference type="RefSeq" id="WP_119628279.1">
    <property type="nucleotide sequence ID" value="NZ_AP017928.1"/>
</dbReference>
<comment type="function">
    <text evidence="15">Involved in base excision repair of DNA damaged by oxidation or by mutagenic agents. Acts as DNA glycosylase that recognizes and removes damaged bases. Has a preference for oxidized purines, such as 7,8-dihydro-8-oxoguanine (8-oxoG). Has AP (apurinic/apyrimidinic) lyase activity and introduces nicks in the DNA strand. Cleaves the DNA backbone by beta-delta elimination to generate a single-strand break at the site of the removed base with both 3'- and 5'-phosphates.</text>
</comment>
<feature type="binding site" evidence="15">
    <location>
        <position position="91"/>
    </location>
    <ligand>
        <name>DNA</name>
        <dbReference type="ChEBI" id="CHEBI:16991"/>
    </ligand>
</feature>
<dbReference type="PROSITE" id="PS51068">
    <property type="entry name" value="FPG_CAT"/>
    <property type="match status" value="1"/>
</dbReference>
<name>A0A250KRV5_9GAMM</name>
<dbReference type="NCBIfam" id="TIGR00577">
    <property type="entry name" value="fpg"/>
    <property type="match status" value="1"/>
</dbReference>
<comment type="cofactor">
    <cofactor evidence="15">
        <name>Zn(2+)</name>
        <dbReference type="ChEBI" id="CHEBI:29105"/>
    </cofactor>
    <text evidence="15">Binds 1 zinc ion per subunit.</text>
</comment>
<feature type="binding site" evidence="15">
    <location>
        <position position="152"/>
    </location>
    <ligand>
        <name>DNA</name>
        <dbReference type="ChEBI" id="CHEBI:16991"/>
    </ligand>
</feature>
<keyword evidence="10 15" id="KW-0234">DNA repair</keyword>
<dbReference type="OrthoDB" id="9800855at2"/>
<sequence>MPELPEVETTRRGISPHLVGQTIRAAIIREPRLRWPVPADLPEKLEGRLIRDVGRRGKYILIGTEGGTLIVHLGMSGSLRIPDPDTPPRKHDHFDLVLASGTRLRFHDPRRFGCVVWTEADPATHPLLAELGPEPLNEHFDAPYLHGKARSRSAPVKSFIMDSRIVVGVGNIYTNEALFRAGIDPRRQAGRIALVRYEKLVASIRAVLAEAIEQGGTTLRDFVNENGRPGYFQQTLQIYGRSGELCRRCGGPVRTERLGQRSTYWCPKCQH</sequence>
<feature type="active site" description="Proton donor" evidence="15">
    <location>
        <position position="3"/>
    </location>
</feature>
<evidence type="ECO:0000256" key="2">
    <source>
        <dbReference type="ARBA" id="ARBA00009409"/>
    </source>
</evidence>
<evidence type="ECO:0000256" key="14">
    <source>
        <dbReference type="ARBA" id="ARBA00044632"/>
    </source>
</evidence>
<dbReference type="InterPro" id="IPR010979">
    <property type="entry name" value="Ribosomal_uS13-like_H2TH"/>
</dbReference>
<dbReference type="HAMAP" id="MF_00103">
    <property type="entry name" value="Fapy_DNA_glycosyl"/>
    <property type="match status" value="1"/>
</dbReference>
<dbReference type="PROSITE" id="PS01242">
    <property type="entry name" value="ZF_FPG_1"/>
    <property type="match status" value="1"/>
</dbReference>
<dbReference type="Pfam" id="PF06831">
    <property type="entry name" value="H2TH"/>
    <property type="match status" value="1"/>
</dbReference>
<evidence type="ECO:0000256" key="1">
    <source>
        <dbReference type="ARBA" id="ARBA00001668"/>
    </source>
</evidence>
<keyword evidence="19" id="KW-1185">Reference proteome</keyword>
<keyword evidence="13 15" id="KW-0326">Glycosidase</keyword>
<keyword evidence="4 15" id="KW-0479">Metal-binding</keyword>
<dbReference type="SUPFAM" id="SSF81624">
    <property type="entry name" value="N-terminal domain of MutM-like DNA repair proteins"/>
    <property type="match status" value="1"/>
</dbReference>
<comment type="subunit">
    <text evidence="3 15">Monomer.</text>
</comment>
<evidence type="ECO:0000256" key="9">
    <source>
        <dbReference type="ARBA" id="ARBA00023125"/>
    </source>
</evidence>
<dbReference type="KEGG" id="mmai:sS8_0534"/>